<gene>
    <name evidence="1" type="ORF">SDC9_83104</name>
</gene>
<accession>A0A644Z6L7</accession>
<comment type="caution">
    <text evidence="1">The sequence shown here is derived from an EMBL/GenBank/DDBJ whole genome shotgun (WGS) entry which is preliminary data.</text>
</comment>
<protein>
    <recommendedName>
        <fullName evidence="2">RNA polymerase sigma-70 region 4 domain-containing protein</fullName>
    </recommendedName>
</protein>
<reference evidence="1" key="1">
    <citation type="submission" date="2019-08" db="EMBL/GenBank/DDBJ databases">
        <authorList>
            <person name="Kucharzyk K."/>
            <person name="Murdoch R.W."/>
            <person name="Higgins S."/>
            <person name="Loffler F."/>
        </authorList>
    </citation>
    <scope>NUCLEOTIDE SEQUENCE</scope>
</reference>
<sequence>MDKEKLKRYRRLLSELELLKRQLEKIEPEFVMDSVNGSDTEFPYTQHKMHIEGYDLESYRKKVARLNKRIVSKMNELVEEKDSLIEFIYNIEDSEIRQIFIYRYMDGLTWKEIGDKMNFATSTIRMKHDNFVKSLAPISTLKDI</sequence>
<organism evidence="1">
    <name type="scientific">bioreactor metagenome</name>
    <dbReference type="NCBI Taxonomy" id="1076179"/>
    <lineage>
        <taxon>unclassified sequences</taxon>
        <taxon>metagenomes</taxon>
        <taxon>ecological metagenomes</taxon>
    </lineage>
</organism>
<evidence type="ECO:0008006" key="2">
    <source>
        <dbReference type="Google" id="ProtNLM"/>
    </source>
</evidence>
<proteinExistence type="predicted"/>
<dbReference type="AlphaFoldDB" id="A0A644Z6L7"/>
<dbReference type="EMBL" id="VSSQ01007629">
    <property type="protein sequence ID" value="MPM36506.1"/>
    <property type="molecule type" value="Genomic_DNA"/>
</dbReference>
<dbReference type="InterPro" id="IPR013324">
    <property type="entry name" value="RNA_pol_sigma_r3/r4-like"/>
</dbReference>
<dbReference type="SUPFAM" id="SSF88659">
    <property type="entry name" value="Sigma3 and sigma4 domains of RNA polymerase sigma factors"/>
    <property type="match status" value="1"/>
</dbReference>
<name>A0A644Z6L7_9ZZZZ</name>
<evidence type="ECO:0000313" key="1">
    <source>
        <dbReference type="EMBL" id="MPM36506.1"/>
    </source>
</evidence>